<dbReference type="eggNOG" id="KOG1577">
    <property type="taxonomic scope" value="Eukaryota"/>
</dbReference>
<organism evidence="4">
    <name type="scientific">Drosophila grimshawi</name>
    <name type="common">Hawaiian fruit fly</name>
    <name type="synonym">Idiomyia grimshawi</name>
    <dbReference type="NCBI Taxonomy" id="7222"/>
    <lineage>
        <taxon>Eukaryota</taxon>
        <taxon>Metazoa</taxon>
        <taxon>Ecdysozoa</taxon>
        <taxon>Arthropoda</taxon>
        <taxon>Hexapoda</taxon>
        <taxon>Insecta</taxon>
        <taxon>Pterygota</taxon>
        <taxon>Neoptera</taxon>
        <taxon>Endopterygota</taxon>
        <taxon>Diptera</taxon>
        <taxon>Brachycera</taxon>
        <taxon>Muscomorpha</taxon>
        <taxon>Ephydroidea</taxon>
        <taxon>Drosophilidae</taxon>
        <taxon>Drosophila</taxon>
        <taxon>Hawaiian Drosophila</taxon>
    </lineage>
</organism>
<dbReference type="InterPro" id="IPR036812">
    <property type="entry name" value="NAD(P)_OxRdtase_dom_sf"/>
</dbReference>
<dbReference type="PROSITE" id="PS00798">
    <property type="entry name" value="ALDOKETO_REDUCTASE_1"/>
    <property type="match status" value="1"/>
</dbReference>
<gene>
    <name evidence="3" type="primary">Dgri\GH16848</name>
    <name evidence="3" type="ORF">Dgri_GH16848</name>
</gene>
<evidence type="ECO:0000313" key="4">
    <source>
        <dbReference type="Proteomes" id="UP000001070"/>
    </source>
</evidence>
<dbReference type="InterPro" id="IPR020471">
    <property type="entry name" value="AKR"/>
</dbReference>
<reference evidence="3 4" key="1">
    <citation type="journal article" date="2007" name="Nature">
        <title>Evolution of genes and genomes on the Drosophila phylogeny.</title>
        <authorList>
            <consortium name="Drosophila 12 Genomes Consortium"/>
            <person name="Clark A.G."/>
            <person name="Eisen M.B."/>
            <person name="Smith D.R."/>
            <person name="Bergman C.M."/>
            <person name="Oliver B."/>
            <person name="Markow T.A."/>
            <person name="Kaufman T.C."/>
            <person name="Kellis M."/>
            <person name="Gelbart W."/>
            <person name="Iyer V.N."/>
            <person name="Pollard D.A."/>
            <person name="Sackton T.B."/>
            <person name="Larracuente A.M."/>
            <person name="Singh N.D."/>
            <person name="Abad J.P."/>
            <person name="Abt D.N."/>
            <person name="Adryan B."/>
            <person name="Aguade M."/>
            <person name="Akashi H."/>
            <person name="Anderson W.W."/>
            <person name="Aquadro C.F."/>
            <person name="Ardell D.H."/>
            <person name="Arguello R."/>
            <person name="Artieri C.G."/>
            <person name="Barbash D.A."/>
            <person name="Barker D."/>
            <person name="Barsanti P."/>
            <person name="Batterham P."/>
            <person name="Batzoglou S."/>
            <person name="Begun D."/>
            <person name="Bhutkar A."/>
            <person name="Blanco E."/>
            <person name="Bosak S.A."/>
            <person name="Bradley R.K."/>
            <person name="Brand A.D."/>
            <person name="Brent M.R."/>
            <person name="Brooks A.N."/>
            <person name="Brown R.H."/>
            <person name="Butlin R.K."/>
            <person name="Caggese C."/>
            <person name="Calvi B.R."/>
            <person name="Bernardo de Carvalho A."/>
            <person name="Caspi A."/>
            <person name="Castrezana S."/>
            <person name="Celniker S.E."/>
            <person name="Chang J.L."/>
            <person name="Chapple C."/>
            <person name="Chatterji S."/>
            <person name="Chinwalla A."/>
            <person name="Civetta A."/>
            <person name="Clifton S.W."/>
            <person name="Comeron J.M."/>
            <person name="Costello J.C."/>
            <person name="Coyne J.A."/>
            <person name="Daub J."/>
            <person name="David R.G."/>
            <person name="Delcher A.L."/>
            <person name="Delehaunty K."/>
            <person name="Do C.B."/>
            <person name="Ebling H."/>
            <person name="Edwards K."/>
            <person name="Eickbush T."/>
            <person name="Evans J.D."/>
            <person name="Filipski A."/>
            <person name="Findeiss S."/>
            <person name="Freyhult E."/>
            <person name="Fulton L."/>
            <person name="Fulton R."/>
            <person name="Garcia A.C."/>
            <person name="Gardiner A."/>
            <person name="Garfield D.A."/>
            <person name="Garvin B.E."/>
            <person name="Gibson G."/>
            <person name="Gilbert D."/>
            <person name="Gnerre S."/>
            <person name="Godfrey J."/>
            <person name="Good R."/>
            <person name="Gotea V."/>
            <person name="Gravely B."/>
            <person name="Greenberg A.J."/>
            <person name="Griffiths-Jones S."/>
            <person name="Gross S."/>
            <person name="Guigo R."/>
            <person name="Gustafson E.A."/>
            <person name="Haerty W."/>
            <person name="Hahn M.W."/>
            <person name="Halligan D.L."/>
            <person name="Halpern A.L."/>
            <person name="Halter G.M."/>
            <person name="Han M.V."/>
            <person name="Heger A."/>
            <person name="Hillier L."/>
            <person name="Hinrichs A.S."/>
            <person name="Holmes I."/>
            <person name="Hoskins R.A."/>
            <person name="Hubisz M.J."/>
            <person name="Hultmark D."/>
            <person name="Huntley M.A."/>
            <person name="Jaffe D.B."/>
            <person name="Jagadeeshan S."/>
            <person name="Jeck W.R."/>
            <person name="Johnson J."/>
            <person name="Jones C.D."/>
            <person name="Jordan W.C."/>
            <person name="Karpen G.H."/>
            <person name="Kataoka E."/>
            <person name="Keightley P.D."/>
            <person name="Kheradpour P."/>
            <person name="Kirkness E.F."/>
            <person name="Koerich L.B."/>
            <person name="Kristiansen K."/>
            <person name="Kudrna D."/>
            <person name="Kulathinal R.J."/>
            <person name="Kumar S."/>
            <person name="Kwok R."/>
            <person name="Lander E."/>
            <person name="Langley C.H."/>
            <person name="Lapoint R."/>
            <person name="Lazzaro B.P."/>
            <person name="Lee S.J."/>
            <person name="Levesque L."/>
            <person name="Li R."/>
            <person name="Lin C.F."/>
            <person name="Lin M.F."/>
            <person name="Lindblad-Toh K."/>
            <person name="Llopart A."/>
            <person name="Long M."/>
            <person name="Low L."/>
            <person name="Lozovsky E."/>
            <person name="Lu J."/>
            <person name="Luo M."/>
            <person name="Machado C.A."/>
            <person name="Makalowski W."/>
            <person name="Marzo M."/>
            <person name="Matsuda M."/>
            <person name="Matzkin L."/>
            <person name="McAllister B."/>
            <person name="McBride C.S."/>
            <person name="McKernan B."/>
            <person name="McKernan K."/>
            <person name="Mendez-Lago M."/>
            <person name="Minx P."/>
            <person name="Mollenhauer M.U."/>
            <person name="Montooth K."/>
            <person name="Mount S.M."/>
            <person name="Mu X."/>
            <person name="Myers E."/>
            <person name="Negre B."/>
            <person name="Newfeld S."/>
            <person name="Nielsen R."/>
            <person name="Noor M.A."/>
            <person name="O'Grady P."/>
            <person name="Pachter L."/>
            <person name="Papaceit M."/>
            <person name="Parisi M.J."/>
            <person name="Parisi M."/>
            <person name="Parts L."/>
            <person name="Pedersen J.S."/>
            <person name="Pesole G."/>
            <person name="Phillippy A.M."/>
            <person name="Ponting C.P."/>
            <person name="Pop M."/>
            <person name="Porcelli D."/>
            <person name="Powell J.R."/>
            <person name="Prohaska S."/>
            <person name="Pruitt K."/>
            <person name="Puig M."/>
            <person name="Quesneville H."/>
            <person name="Ram K.R."/>
            <person name="Rand D."/>
            <person name="Rasmussen M.D."/>
            <person name="Reed L.K."/>
            <person name="Reenan R."/>
            <person name="Reily A."/>
            <person name="Remington K.A."/>
            <person name="Rieger T.T."/>
            <person name="Ritchie M.G."/>
            <person name="Robin C."/>
            <person name="Rogers Y.H."/>
            <person name="Rohde C."/>
            <person name="Rozas J."/>
            <person name="Rubenfield M.J."/>
            <person name="Ruiz A."/>
            <person name="Russo S."/>
            <person name="Salzberg S.L."/>
            <person name="Sanchez-Gracia A."/>
            <person name="Saranga D.J."/>
            <person name="Sato H."/>
            <person name="Schaeffer S.W."/>
            <person name="Schatz M.C."/>
            <person name="Schlenke T."/>
            <person name="Schwartz R."/>
            <person name="Segarra C."/>
            <person name="Singh R.S."/>
            <person name="Sirot L."/>
            <person name="Sirota M."/>
            <person name="Sisneros N.B."/>
            <person name="Smith C.D."/>
            <person name="Smith T.F."/>
            <person name="Spieth J."/>
            <person name="Stage D.E."/>
            <person name="Stark A."/>
            <person name="Stephan W."/>
            <person name="Strausberg R.L."/>
            <person name="Strempel S."/>
            <person name="Sturgill D."/>
            <person name="Sutton G."/>
            <person name="Sutton G.G."/>
            <person name="Tao W."/>
            <person name="Teichmann S."/>
            <person name="Tobari Y.N."/>
            <person name="Tomimura Y."/>
            <person name="Tsolas J.M."/>
            <person name="Valente V.L."/>
            <person name="Venter E."/>
            <person name="Venter J.C."/>
            <person name="Vicario S."/>
            <person name="Vieira F.G."/>
            <person name="Vilella A.J."/>
            <person name="Villasante A."/>
            <person name="Walenz B."/>
            <person name="Wang J."/>
            <person name="Wasserman M."/>
            <person name="Watts T."/>
            <person name="Wilson D."/>
            <person name="Wilson R.K."/>
            <person name="Wing R.A."/>
            <person name="Wolfner M.F."/>
            <person name="Wong A."/>
            <person name="Wong G.K."/>
            <person name="Wu C.I."/>
            <person name="Wu G."/>
            <person name="Yamamoto D."/>
            <person name="Yang H.P."/>
            <person name="Yang S.P."/>
            <person name="Yorke J.A."/>
            <person name="Yoshida K."/>
            <person name="Zdobnov E."/>
            <person name="Zhang P."/>
            <person name="Zhang Y."/>
            <person name="Zimin A.V."/>
            <person name="Baldwin J."/>
            <person name="Abdouelleil A."/>
            <person name="Abdulkadir J."/>
            <person name="Abebe A."/>
            <person name="Abera B."/>
            <person name="Abreu J."/>
            <person name="Acer S.C."/>
            <person name="Aftuck L."/>
            <person name="Alexander A."/>
            <person name="An P."/>
            <person name="Anderson E."/>
            <person name="Anderson S."/>
            <person name="Arachi H."/>
            <person name="Azer M."/>
            <person name="Bachantsang P."/>
            <person name="Barry A."/>
            <person name="Bayul T."/>
            <person name="Berlin A."/>
            <person name="Bessette D."/>
            <person name="Bloom T."/>
            <person name="Blye J."/>
            <person name="Boguslavskiy L."/>
            <person name="Bonnet C."/>
            <person name="Boukhgalter B."/>
            <person name="Bourzgui I."/>
            <person name="Brown A."/>
            <person name="Cahill P."/>
            <person name="Channer S."/>
            <person name="Cheshatsang Y."/>
            <person name="Chuda L."/>
            <person name="Citroen M."/>
            <person name="Collymore A."/>
            <person name="Cooke P."/>
            <person name="Costello M."/>
            <person name="D'Aco K."/>
            <person name="Daza R."/>
            <person name="De Haan G."/>
            <person name="DeGray S."/>
            <person name="DeMaso C."/>
            <person name="Dhargay N."/>
            <person name="Dooley K."/>
            <person name="Dooley E."/>
            <person name="Doricent M."/>
            <person name="Dorje P."/>
            <person name="Dorjee K."/>
            <person name="Dupes A."/>
            <person name="Elong R."/>
            <person name="Falk J."/>
            <person name="Farina A."/>
            <person name="Faro S."/>
            <person name="Ferguson D."/>
            <person name="Fisher S."/>
            <person name="Foley C.D."/>
            <person name="Franke A."/>
            <person name="Friedrich D."/>
            <person name="Gadbois L."/>
            <person name="Gearin G."/>
            <person name="Gearin C.R."/>
            <person name="Giannoukos G."/>
            <person name="Goode T."/>
            <person name="Graham J."/>
            <person name="Grandbois E."/>
            <person name="Grewal S."/>
            <person name="Gyaltsen K."/>
            <person name="Hafez N."/>
            <person name="Hagos B."/>
            <person name="Hall J."/>
            <person name="Henson C."/>
            <person name="Hollinger A."/>
            <person name="Honan T."/>
            <person name="Huard M.D."/>
            <person name="Hughes L."/>
            <person name="Hurhula B."/>
            <person name="Husby M.E."/>
            <person name="Kamat A."/>
            <person name="Kanga B."/>
            <person name="Kashin S."/>
            <person name="Khazanovich D."/>
            <person name="Kisner P."/>
            <person name="Lance K."/>
            <person name="Lara M."/>
            <person name="Lee W."/>
            <person name="Lennon N."/>
            <person name="Letendre F."/>
            <person name="LeVine R."/>
            <person name="Lipovsky A."/>
            <person name="Liu X."/>
            <person name="Liu J."/>
            <person name="Liu S."/>
            <person name="Lokyitsang T."/>
            <person name="Lokyitsang Y."/>
            <person name="Lubonja R."/>
            <person name="Lui A."/>
            <person name="MacDonald P."/>
            <person name="Magnisalis V."/>
            <person name="Maru K."/>
            <person name="Matthews C."/>
            <person name="McCusker W."/>
            <person name="McDonough S."/>
            <person name="Mehta T."/>
            <person name="Meldrim J."/>
            <person name="Meneus L."/>
            <person name="Mihai O."/>
            <person name="Mihalev A."/>
            <person name="Mihova T."/>
            <person name="Mittelman R."/>
            <person name="Mlenga V."/>
            <person name="Montmayeur A."/>
            <person name="Mulrain L."/>
            <person name="Navidi A."/>
            <person name="Naylor J."/>
            <person name="Negash T."/>
            <person name="Nguyen T."/>
            <person name="Nguyen N."/>
            <person name="Nicol R."/>
            <person name="Norbu C."/>
            <person name="Norbu N."/>
            <person name="Novod N."/>
            <person name="O'Neill B."/>
            <person name="Osman S."/>
            <person name="Markiewicz E."/>
            <person name="Oyono O.L."/>
            <person name="Patti C."/>
            <person name="Phunkhang P."/>
            <person name="Pierre F."/>
            <person name="Priest M."/>
            <person name="Raghuraman S."/>
            <person name="Rege F."/>
            <person name="Reyes R."/>
            <person name="Rise C."/>
            <person name="Rogov P."/>
            <person name="Ross K."/>
            <person name="Ryan E."/>
            <person name="Settipalli S."/>
            <person name="Shea T."/>
            <person name="Sherpa N."/>
            <person name="Shi L."/>
            <person name="Shih D."/>
            <person name="Sparrow T."/>
            <person name="Spaulding J."/>
            <person name="Stalker J."/>
            <person name="Stange-Thomann N."/>
            <person name="Stavropoulos S."/>
            <person name="Stone C."/>
            <person name="Strader C."/>
            <person name="Tesfaye S."/>
            <person name="Thomson T."/>
            <person name="Thoulutsang Y."/>
            <person name="Thoulutsang D."/>
            <person name="Topham K."/>
            <person name="Topping I."/>
            <person name="Tsamla T."/>
            <person name="Vassiliev H."/>
            <person name="Vo A."/>
            <person name="Wangchuk T."/>
            <person name="Wangdi T."/>
            <person name="Weiand M."/>
            <person name="Wilkinson J."/>
            <person name="Wilson A."/>
            <person name="Yadav S."/>
            <person name="Young G."/>
            <person name="Yu Q."/>
            <person name="Zembek L."/>
            <person name="Zhong D."/>
            <person name="Zimmer A."/>
            <person name="Zwirko Z."/>
            <person name="Jaffe D.B."/>
            <person name="Alvarez P."/>
            <person name="Brockman W."/>
            <person name="Butler J."/>
            <person name="Chin C."/>
            <person name="Gnerre S."/>
            <person name="Grabherr M."/>
            <person name="Kleber M."/>
            <person name="Mauceli E."/>
            <person name="MacCallum I."/>
        </authorList>
    </citation>
    <scope>NUCLEOTIDE SEQUENCE [LARGE SCALE GENOMIC DNA]</scope>
    <source>
        <strain evidence="4">Tucson 15287-2541.00</strain>
    </source>
</reference>
<dbReference type="InterPro" id="IPR023210">
    <property type="entry name" value="NADP_OxRdtase_dom"/>
</dbReference>
<dbReference type="PhylomeDB" id="B4IX79"/>
<dbReference type="CDD" id="cd19116">
    <property type="entry name" value="AKR_AKR2E1-5"/>
    <property type="match status" value="1"/>
</dbReference>
<dbReference type="AlphaFoldDB" id="B4IX79"/>
<keyword evidence="4" id="KW-1185">Reference proteome</keyword>
<dbReference type="Proteomes" id="UP000001070">
    <property type="component" value="Unassembled WGS sequence"/>
</dbReference>
<dbReference type="OMA" id="TWHHRVQ"/>
<dbReference type="FunCoup" id="B4IX79">
    <property type="interactions" value="203"/>
</dbReference>
<feature type="compositionally biased region" description="Acidic residues" evidence="1">
    <location>
        <begin position="345"/>
        <end position="358"/>
    </location>
</feature>
<accession>B4IX79</accession>
<evidence type="ECO:0000313" key="3">
    <source>
        <dbReference type="EMBL" id="EDV97411.1"/>
    </source>
</evidence>
<sequence>MIPARCLTTCDDEEDNTRVALILGEKPVCGVKTLLMAPKIKLSSGYEMPVIGFGTYKMRGYQCLTAVHCAVETGFRHFDTAYFYENEKEVGEAIRTQIQMGNVARENIFLTTKLWNTHHDPRDVRRICEKQLEALGFDYIDLYLMHFPVGFKHMCDEIMIPMEADKVTTNEIDYIDTWRAMEELVRLGMVRSIGVSNFNMEQVQRIIQCSASKPVVNQVEIWPGFMQKDLVDYCRYNGIVVIAYAPLGQPDREDHSPIYFFSEGMRRLMKKHNRTAAQIVLRYLVDYGVVPIPKSGSPLHITQNLNIFDFQLNDADTRALRGIKAKERLIKYDSVKDHPFYPFERDEEQPEQTEEFEQQQEKRQTKLLPAEPQEEGAETVDQGDE</sequence>
<dbReference type="SMR" id="B4IX79"/>
<dbReference type="FunFam" id="3.20.20.100:FF:000023">
    <property type="entry name" value="aldose reductase"/>
    <property type="match status" value="1"/>
</dbReference>
<feature type="region of interest" description="Disordered" evidence="1">
    <location>
        <begin position="340"/>
        <end position="385"/>
    </location>
</feature>
<dbReference type="KEGG" id="dgr:6556641"/>
<feature type="domain" description="NADP-dependent oxidoreductase" evidence="2">
    <location>
        <begin position="51"/>
        <end position="323"/>
    </location>
</feature>
<protein>
    <submittedName>
        <fullName evidence="3">GH16848</fullName>
    </submittedName>
</protein>
<evidence type="ECO:0000256" key="1">
    <source>
        <dbReference type="SAM" id="MobiDB-lite"/>
    </source>
</evidence>
<dbReference type="PRINTS" id="PR00069">
    <property type="entry name" value="ALDKETRDTASE"/>
</dbReference>
<dbReference type="EMBL" id="CH916366">
    <property type="protein sequence ID" value="EDV97411.1"/>
    <property type="molecule type" value="Genomic_DNA"/>
</dbReference>
<dbReference type="OrthoDB" id="416253at2759"/>
<dbReference type="Pfam" id="PF00248">
    <property type="entry name" value="Aldo_ket_red"/>
    <property type="match status" value="1"/>
</dbReference>
<feature type="compositionally biased region" description="Acidic residues" evidence="1">
    <location>
        <begin position="372"/>
        <end position="385"/>
    </location>
</feature>
<evidence type="ECO:0000259" key="2">
    <source>
        <dbReference type="Pfam" id="PF00248"/>
    </source>
</evidence>
<dbReference type="PANTHER" id="PTHR11732">
    <property type="entry name" value="ALDO/KETO REDUCTASE"/>
    <property type="match status" value="1"/>
</dbReference>
<dbReference type="STRING" id="7222.B4IX79"/>
<dbReference type="HOGENOM" id="CLU_023205_0_0_1"/>
<name>B4IX79_DROGR</name>
<proteinExistence type="predicted"/>
<dbReference type="SUPFAM" id="SSF51430">
    <property type="entry name" value="NAD(P)-linked oxidoreductase"/>
    <property type="match status" value="1"/>
</dbReference>
<dbReference type="PROSITE" id="PS00062">
    <property type="entry name" value="ALDOKETO_REDUCTASE_2"/>
    <property type="match status" value="1"/>
</dbReference>
<dbReference type="Gene3D" id="3.20.20.100">
    <property type="entry name" value="NADP-dependent oxidoreductase domain"/>
    <property type="match status" value="1"/>
</dbReference>
<dbReference type="InParanoid" id="B4IX79"/>
<dbReference type="InterPro" id="IPR018170">
    <property type="entry name" value="Aldo/ket_reductase_CS"/>
</dbReference>
<dbReference type="GO" id="GO:0016491">
    <property type="term" value="F:oxidoreductase activity"/>
    <property type="evidence" value="ECO:0007669"/>
    <property type="project" value="InterPro"/>
</dbReference>
<dbReference type="InterPro" id="IPR044488">
    <property type="entry name" value="AKR2E"/>
</dbReference>